<dbReference type="CDD" id="cd06850">
    <property type="entry name" value="biotinyl_domain"/>
    <property type="match status" value="1"/>
</dbReference>
<keyword evidence="4" id="KW-0276">Fatty acid metabolism</keyword>
<comment type="caution">
    <text evidence="6">The sequence shown here is derived from an EMBL/GenBank/DDBJ whole genome shotgun (WGS) entry which is preliminary data.</text>
</comment>
<keyword evidence="3 4" id="KW-0092">Biotin</keyword>
<keyword evidence="4" id="KW-0444">Lipid biosynthesis</keyword>
<name>A0A7C5HJI3_9CHLB</name>
<evidence type="ECO:0000256" key="3">
    <source>
        <dbReference type="ARBA" id="ARBA00023267"/>
    </source>
</evidence>
<dbReference type="PANTHER" id="PTHR45266:SF3">
    <property type="entry name" value="OXALOACETATE DECARBOXYLASE ALPHA CHAIN"/>
    <property type="match status" value="1"/>
</dbReference>
<dbReference type="Gene3D" id="2.40.50.100">
    <property type="match status" value="1"/>
</dbReference>
<dbReference type="NCBIfam" id="NF005457">
    <property type="entry name" value="PRK07051.1"/>
    <property type="match status" value="1"/>
</dbReference>
<gene>
    <name evidence="6" type="primary">accB</name>
    <name evidence="6" type="ORF">ENL07_07740</name>
</gene>
<comment type="pathway">
    <text evidence="4">Lipid metabolism; fatty acid biosynthesis.</text>
</comment>
<keyword evidence="4" id="KW-0443">Lipid metabolism</keyword>
<evidence type="ECO:0000256" key="4">
    <source>
        <dbReference type="RuleBase" id="RU364072"/>
    </source>
</evidence>
<dbReference type="AlphaFoldDB" id="A0A7C5HJI3"/>
<dbReference type="InterPro" id="IPR000089">
    <property type="entry name" value="Biotin_lipoyl"/>
</dbReference>
<feature type="domain" description="Lipoyl-binding" evidence="5">
    <location>
        <begin position="77"/>
        <end position="153"/>
    </location>
</feature>
<dbReference type="Proteomes" id="UP000886058">
    <property type="component" value="Unassembled WGS sequence"/>
</dbReference>
<dbReference type="UniPathway" id="UPA00094"/>
<dbReference type="PROSITE" id="PS50968">
    <property type="entry name" value="BIOTINYL_LIPOYL"/>
    <property type="match status" value="1"/>
</dbReference>
<dbReference type="FunFam" id="2.40.50.100:FF:000003">
    <property type="entry name" value="Acetyl-CoA carboxylase biotin carboxyl carrier protein"/>
    <property type="match status" value="1"/>
</dbReference>
<keyword evidence="4" id="KW-0275">Fatty acid biosynthesis</keyword>
<organism evidence="6">
    <name type="scientific">Chlorobaculum parvum</name>
    <dbReference type="NCBI Taxonomy" id="274539"/>
    <lineage>
        <taxon>Bacteria</taxon>
        <taxon>Pseudomonadati</taxon>
        <taxon>Chlorobiota</taxon>
        <taxon>Chlorobiia</taxon>
        <taxon>Chlorobiales</taxon>
        <taxon>Chlorobiaceae</taxon>
        <taxon>Chlorobaculum</taxon>
    </lineage>
</organism>
<dbReference type="NCBIfam" id="TIGR00531">
    <property type="entry name" value="BCCP"/>
    <property type="match status" value="1"/>
</dbReference>
<dbReference type="GO" id="GO:0009317">
    <property type="term" value="C:acetyl-CoA carboxylase complex"/>
    <property type="evidence" value="ECO:0007669"/>
    <property type="project" value="InterPro"/>
</dbReference>
<protein>
    <recommendedName>
        <fullName evidence="2 4">Biotin carboxyl carrier protein of acetyl-CoA carboxylase</fullName>
    </recommendedName>
</protein>
<dbReference type="GO" id="GO:0006633">
    <property type="term" value="P:fatty acid biosynthetic process"/>
    <property type="evidence" value="ECO:0007669"/>
    <property type="project" value="UniProtKB-UniPathway"/>
</dbReference>
<dbReference type="GO" id="GO:0003989">
    <property type="term" value="F:acetyl-CoA carboxylase activity"/>
    <property type="evidence" value="ECO:0007669"/>
    <property type="project" value="InterPro"/>
</dbReference>
<dbReference type="SUPFAM" id="SSF51230">
    <property type="entry name" value="Single hybrid motif"/>
    <property type="match status" value="1"/>
</dbReference>
<comment type="function">
    <text evidence="1 4">This protein is a component of the acetyl coenzyme A carboxylase complex; first, biotin carboxylase catalyzes the carboxylation of the carrier protein and then the transcarboxylase transfers the carboxyl group to form malonyl-CoA.</text>
</comment>
<dbReference type="PRINTS" id="PR01071">
    <property type="entry name" value="ACOABIOTINCC"/>
</dbReference>
<dbReference type="InterPro" id="IPR011053">
    <property type="entry name" value="Single_hybrid_motif"/>
</dbReference>
<dbReference type="EMBL" id="DRSQ01000155">
    <property type="protein sequence ID" value="HHE32505.1"/>
    <property type="molecule type" value="Genomic_DNA"/>
</dbReference>
<evidence type="ECO:0000256" key="2">
    <source>
        <dbReference type="ARBA" id="ARBA00017562"/>
    </source>
</evidence>
<dbReference type="InterPro" id="IPR001249">
    <property type="entry name" value="AcCoA_biotinCC"/>
</dbReference>
<dbReference type="PANTHER" id="PTHR45266">
    <property type="entry name" value="OXALOACETATE DECARBOXYLASE ALPHA CHAIN"/>
    <property type="match status" value="1"/>
</dbReference>
<proteinExistence type="predicted"/>
<dbReference type="Pfam" id="PF00364">
    <property type="entry name" value="Biotin_lipoyl"/>
    <property type="match status" value="1"/>
</dbReference>
<evidence type="ECO:0000259" key="5">
    <source>
        <dbReference type="PROSITE" id="PS50968"/>
    </source>
</evidence>
<evidence type="ECO:0000313" key="6">
    <source>
        <dbReference type="EMBL" id="HHE32505.1"/>
    </source>
</evidence>
<reference evidence="6" key="1">
    <citation type="journal article" date="2020" name="mSystems">
        <title>Genome- and Community-Level Interaction Insights into Carbon Utilization and Element Cycling Functions of Hydrothermarchaeota in Hydrothermal Sediment.</title>
        <authorList>
            <person name="Zhou Z."/>
            <person name="Liu Y."/>
            <person name="Xu W."/>
            <person name="Pan J."/>
            <person name="Luo Z.H."/>
            <person name="Li M."/>
        </authorList>
    </citation>
    <scope>NUCLEOTIDE SEQUENCE [LARGE SCALE GENOMIC DNA]</scope>
    <source>
        <strain evidence="6">HyVt-633</strain>
    </source>
</reference>
<evidence type="ECO:0000256" key="1">
    <source>
        <dbReference type="ARBA" id="ARBA00003761"/>
    </source>
</evidence>
<dbReference type="InterPro" id="IPR050709">
    <property type="entry name" value="Biotin_Carboxyl_Carrier/Decarb"/>
</dbReference>
<sequence length="154" mass="16680">MNLKEIQQLIEIVNGSSLDEVIIKQDESEITLRRNSSKAQAVLPTAPAIAQPVQPVQPVQRPAAVQEQPAPAAAGDLVEIHSPIVGTFYRSPSPDAEAFVNEGDKVKAGDVLCIIEAMKLMNEIETEGSGTIVEILVENGQPVEYNQVLFRIKP</sequence>
<accession>A0A7C5HJI3</accession>